<dbReference type="AlphaFoldDB" id="A0AAP0RMI6"/>
<comment type="caution">
    <text evidence="2">The sequence shown here is derived from an EMBL/GenBank/DDBJ whole genome shotgun (WGS) entry which is preliminary data.</text>
</comment>
<protein>
    <recommendedName>
        <fullName evidence="1">F-box associated beta-propeller type 3 domain-containing protein</fullName>
    </recommendedName>
</protein>
<gene>
    <name evidence="2" type="ORF">L1049_003840</name>
</gene>
<dbReference type="EMBL" id="JBBPBK010000007">
    <property type="protein sequence ID" value="KAK9280949.1"/>
    <property type="molecule type" value="Genomic_DNA"/>
</dbReference>
<dbReference type="InterPro" id="IPR017451">
    <property type="entry name" value="F-box-assoc_interact_dom"/>
</dbReference>
<accession>A0AAP0RMI6</accession>
<evidence type="ECO:0000313" key="2">
    <source>
        <dbReference type="EMBL" id="KAK9280949.1"/>
    </source>
</evidence>
<feature type="domain" description="F-box associated beta-propeller type 3" evidence="1">
    <location>
        <begin position="7"/>
        <end position="225"/>
    </location>
</feature>
<keyword evidence="3" id="KW-1185">Reference proteome</keyword>
<dbReference type="Proteomes" id="UP001415857">
    <property type="component" value="Unassembled WGS sequence"/>
</dbReference>
<sequence>MHWGQIYVCNPTSQQQLKLPDPPCVSFKSGAHVGFGYVPSKNVYKVVDFFSAEPKSGKGCMVFTLHDGGGNSGAWRVIADCPNIPTGSWCSRFACVNGTLYWRVLRQSYGGTRPNIAAFDLGEEKFRMIQYPQGHLDDYGGDMDYLIELEGFLCLVKSFRCKIMDIWMLKDQVWVKEYSIDFSSLGAISVLCHTPLDVRDGEILFKESQGDLLHYNIQSESFRRTTRLFCNGRFGSPFLYFDNLFSLGSS</sequence>
<dbReference type="InterPro" id="IPR013187">
    <property type="entry name" value="F-box-assoc_dom_typ3"/>
</dbReference>
<dbReference type="PANTHER" id="PTHR31111:SF136">
    <property type="entry name" value="F-BOX ASSOCIATED DOMAIN-CONTAINING PROTEIN"/>
    <property type="match status" value="1"/>
</dbReference>
<dbReference type="Pfam" id="PF08268">
    <property type="entry name" value="FBA_3"/>
    <property type="match status" value="1"/>
</dbReference>
<proteinExistence type="predicted"/>
<organism evidence="2 3">
    <name type="scientific">Liquidambar formosana</name>
    <name type="common">Formosan gum</name>
    <dbReference type="NCBI Taxonomy" id="63359"/>
    <lineage>
        <taxon>Eukaryota</taxon>
        <taxon>Viridiplantae</taxon>
        <taxon>Streptophyta</taxon>
        <taxon>Embryophyta</taxon>
        <taxon>Tracheophyta</taxon>
        <taxon>Spermatophyta</taxon>
        <taxon>Magnoliopsida</taxon>
        <taxon>eudicotyledons</taxon>
        <taxon>Gunneridae</taxon>
        <taxon>Pentapetalae</taxon>
        <taxon>Saxifragales</taxon>
        <taxon>Altingiaceae</taxon>
        <taxon>Liquidambar</taxon>
    </lineage>
</organism>
<name>A0AAP0RMI6_LIQFO</name>
<evidence type="ECO:0000259" key="1">
    <source>
        <dbReference type="Pfam" id="PF08268"/>
    </source>
</evidence>
<reference evidence="2 3" key="1">
    <citation type="journal article" date="2024" name="Plant J.">
        <title>Genome sequences and population genomics reveal climatic adaptation and genomic divergence between two closely related sweetgum species.</title>
        <authorList>
            <person name="Xu W.Q."/>
            <person name="Ren C.Q."/>
            <person name="Zhang X.Y."/>
            <person name="Comes H.P."/>
            <person name="Liu X.H."/>
            <person name="Li Y.G."/>
            <person name="Kettle C.J."/>
            <person name="Jalonen R."/>
            <person name="Gaisberger H."/>
            <person name="Ma Y.Z."/>
            <person name="Qiu Y.X."/>
        </authorList>
    </citation>
    <scope>NUCLEOTIDE SEQUENCE [LARGE SCALE GENOMIC DNA]</scope>
    <source>
        <strain evidence="2">Hangzhou</strain>
    </source>
</reference>
<dbReference type="NCBIfam" id="TIGR01640">
    <property type="entry name" value="F_box_assoc_1"/>
    <property type="match status" value="1"/>
</dbReference>
<evidence type="ECO:0000313" key="3">
    <source>
        <dbReference type="Proteomes" id="UP001415857"/>
    </source>
</evidence>
<dbReference type="PANTHER" id="PTHR31111">
    <property type="entry name" value="BNAA05G37150D PROTEIN-RELATED"/>
    <property type="match status" value="1"/>
</dbReference>